<dbReference type="GO" id="GO:0004386">
    <property type="term" value="F:helicase activity"/>
    <property type="evidence" value="ECO:0007669"/>
    <property type="project" value="UniProtKB-KW"/>
</dbReference>
<dbReference type="PANTHER" id="PTHR45629:SF7">
    <property type="entry name" value="DNA EXCISION REPAIR PROTEIN ERCC-6-RELATED"/>
    <property type="match status" value="1"/>
</dbReference>
<dbReference type="CDD" id="cd18013">
    <property type="entry name" value="DEXQc_bact_SNF2"/>
    <property type="match status" value="1"/>
</dbReference>
<dbReference type="InterPro" id="IPR038718">
    <property type="entry name" value="SNF2-like_sf"/>
</dbReference>
<evidence type="ECO:0000313" key="3">
    <source>
        <dbReference type="Proteomes" id="UP000460412"/>
    </source>
</evidence>
<dbReference type="Gene3D" id="3.40.50.300">
    <property type="entry name" value="P-loop containing nucleotide triphosphate hydrolases"/>
    <property type="match status" value="1"/>
</dbReference>
<accession>A0A7X3ML14</accession>
<dbReference type="PROSITE" id="PS51192">
    <property type="entry name" value="HELICASE_ATP_BIND_1"/>
    <property type="match status" value="1"/>
</dbReference>
<dbReference type="PROSITE" id="PS51257">
    <property type="entry name" value="PROKAR_LIPOPROTEIN"/>
    <property type="match status" value="1"/>
</dbReference>
<reference evidence="2 3" key="1">
    <citation type="submission" date="2019-12" db="EMBL/GenBank/DDBJ databases">
        <title>Sporaefaciens musculi gen. nov., sp. nov., a novel bacterium isolated from the caecum of an obese mouse.</title>
        <authorList>
            <person name="Rasmussen T.S."/>
            <person name="Streidl T."/>
            <person name="Hitch T.C.A."/>
            <person name="Wortmann E."/>
            <person name="Deptula P."/>
            <person name="Hansen M."/>
            <person name="Nielsen D.S."/>
            <person name="Clavel T."/>
            <person name="Vogensen F.K."/>
        </authorList>
    </citation>
    <scope>NUCLEOTIDE SEQUENCE [LARGE SCALE GENOMIC DNA]</scope>
    <source>
        <strain evidence="2 3">WCA-9-b2</strain>
    </source>
</reference>
<keyword evidence="2" id="KW-0067">ATP-binding</keyword>
<dbReference type="InterPro" id="IPR027417">
    <property type="entry name" value="P-loop_NTPase"/>
</dbReference>
<dbReference type="GO" id="GO:0005524">
    <property type="term" value="F:ATP binding"/>
    <property type="evidence" value="ECO:0007669"/>
    <property type="project" value="InterPro"/>
</dbReference>
<name>A0A7X3ML14_9FIRM</name>
<dbReference type="Proteomes" id="UP000460412">
    <property type="component" value="Unassembled WGS sequence"/>
</dbReference>
<feature type="domain" description="Helicase ATP-binding" evidence="1">
    <location>
        <begin position="13"/>
        <end position="179"/>
    </location>
</feature>
<evidence type="ECO:0000313" key="2">
    <source>
        <dbReference type="EMBL" id="MXP78406.1"/>
    </source>
</evidence>
<gene>
    <name evidence="2" type="ORF">GN277_24585</name>
</gene>
<keyword evidence="2" id="KW-0547">Nucleotide-binding</keyword>
<dbReference type="Gene3D" id="3.40.50.10810">
    <property type="entry name" value="Tandem AAA-ATPase domain"/>
    <property type="match status" value="1"/>
</dbReference>
<dbReference type="InterPro" id="IPR014001">
    <property type="entry name" value="Helicase_ATP-bd"/>
</dbReference>
<dbReference type="SMART" id="SM00487">
    <property type="entry name" value="DEXDc"/>
    <property type="match status" value="1"/>
</dbReference>
<dbReference type="InterPro" id="IPR050496">
    <property type="entry name" value="SNF2_RAD54_helicase_repair"/>
</dbReference>
<dbReference type="PANTHER" id="PTHR45629">
    <property type="entry name" value="SNF2/RAD54 FAMILY MEMBER"/>
    <property type="match status" value="1"/>
</dbReference>
<keyword evidence="2" id="KW-0347">Helicase</keyword>
<dbReference type="SUPFAM" id="SSF52540">
    <property type="entry name" value="P-loop containing nucleoside triphosphate hydrolases"/>
    <property type="match status" value="2"/>
</dbReference>
<protein>
    <submittedName>
        <fullName evidence="2">ATP-dependent helicase</fullName>
    </submittedName>
</protein>
<dbReference type="EMBL" id="WUQX01000001">
    <property type="protein sequence ID" value="MXP78406.1"/>
    <property type="molecule type" value="Genomic_DNA"/>
</dbReference>
<dbReference type="AlphaFoldDB" id="A0A7X3ML14"/>
<organism evidence="2 3">
    <name type="scientific">Sporofaciens musculi</name>
    <dbReference type="NCBI Taxonomy" id="2681861"/>
    <lineage>
        <taxon>Bacteria</taxon>
        <taxon>Bacillati</taxon>
        <taxon>Bacillota</taxon>
        <taxon>Clostridia</taxon>
        <taxon>Lachnospirales</taxon>
        <taxon>Lachnospiraceae</taxon>
        <taxon>Sporofaciens</taxon>
    </lineage>
</organism>
<keyword evidence="2" id="KW-0378">Hydrolase</keyword>
<dbReference type="Pfam" id="PF00271">
    <property type="entry name" value="Helicase_C"/>
    <property type="match status" value="1"/>
</dbReference>
<proteinExistence type="predicted"/>
<dbReference type="Pfam" id="PF00176">
    <property type="entry name" value="SNF2-rel_dom"/>
    <property type="match status" value="1"/>
</dbReference>
<dbReference type="InterPro" id="IPR000330">
    <property type="entry name" value="SNF2_N"/>
</dbReference>
<keyword evidence="3" id="KW-1185">Reference proteome</keyword>
<sequence length="458" mass="51625">MRYSPHEYQRYAAEYIKAHPAAAVFLACGLGKTSITLTAVNDLMFDSFEIHRALVVAPIRVASFSWPAEIEKWDHLEGLKYSVAVGTAAERLAALKKQADIYLINRENVQWLITESGIPFDFDMVVIDELSSFKNHQTKRFKALMKVRPKVKRIVGLTGTPSSNGLMDLWAEFRLLDMGERLGRFIGQYRTSYFRPDKQNGQVVFSYKPLPGAEKQIYSKISDITISMKSTDHLRMPELINSRYTVYLSETEREKYEELKKDLVLQLPDGEITAANAASLSGKLSQMADGAIYTDAGGTIAIHERKLDALEDIIEAAYGRPVLVAYWFRHDFERISERLNKLKIPYARLDTDGSIRKWNAGEIPVALIHPASAGHGLNLQDGGNTLVWFGLTWSLELYQQTVARLWRQGQASETVVVQHIITKGTIDERIMKALSEKDTTQAALIDAVKADLKIKANQ</sequence>
<comment type="caution">
    <text evidence="2">The sequence shown here is derived from an EMBL/GenBank/DDBJ whole genome shotgun (WGS) entry which is preliminary data.</text>
</comment>
<evidence type="ECO:0000259" key="1">
    <source>
        <dbReference type="PROSITE" id="PS51192"/>
    </source>
</evidence>
<dbReference type="InterPro" id="IPR001650">
    <property type="entry name" value="Helicase_C-like"/>
</dbReference>
<dbReference type="RefSeq" id="WP_159754950.1">
    <property type="nucleotide sequence ID" value="NZ_WUQX01000001.1"/>
</dbReference>